<dbReference type="InterPro" id="IPR000086">
    <property type="entry name" value="NUDIX_hydrolase_dom"/>
</dbReference>
<dbReference type="Proteomes" id="UP000028945">
    <property type="component" value="Chromosome"/>
</dbReference>
<dbReference type="PROSITE" id="PS00893">
    <property type="entry name" value="NUDIX_BOX"/>
    <property type="match status" value="1"/>
</dbReference>
<dbReference type="InterPro" id="IPR015797">
    <property type="entry name" value="NUDIX_hydrolase-like_dom_sf"/>
</dbReference>
<dbReference type="Pfam" id="PF00293">
    <property type="entry name" value="NUDIX"/>
    <property type="match status" value="1"/>
</dbReference>
<dbReference type="STRING" id="1072685.IX83_08525"/>
<comment type="cofactor">
    <cofactor evidence="1">
        <name>Mg(2+)</name>
        <dbReference type="ChEBI" id="CHEBI:18420"/>
    </cofactor>
</comment>
<proteinExistence type="predicted"/>
<evidence type="ECO:0000256" key="1">
    <source>
        <dbReference type="ARBA" id="ARBA00001946"/>
    </source>
</evidence>
<accession>A0A077DJS1</accession>
<sequence>MLLQDLFTKIYFEFQSLPTSNSKTLLFQGRPIGNITEQASQALCQANLARDQSTQLHLDYKNPHIWDEVALCLKEAHLLRGWRNEKVDIWDKEQSIGAIERTATRPLGLRTQAVHLHAITRSGYIWLGQRALTKSTDPGKWDTTAGGLVSYGESVKQALYRESWEEAGLPQNRIRQIGPVYNICRVHRRLPEGFQVEDMLVMKCFLADGVVPTNQDGEVSCFKAYTQNEVVQLIEAGQVSNEAALILLHDFLNEKHDRFLR</sequence>
<dbReference type="OrthoDB" id="5621792at2"/>
<dbReference type="Gene3D" id="3.90.79.10">
    <property type="entry name" value="Nucleoside Triphosphate Pyrophosphohydrolase"/>
    <property type="match status" value="1"/>
</dbReference>
<dbReference type="SUPFAM" id="SSF55811">
    <property type="entry name" value="Nudix"/>
    <property type="match status" value="1"/>
</dbReference>
<dbReference type="EMBL" id="CP009238">
    <property type="protein sequence ID" value="AIL33338.1"/>
    <property type="molecule type" value="Genomic_DNA"/>
</dbReference>
<keyword evidence="5" id="KW-1185">Reference proteome</keyword>
<keyword evidence="2" id="KW-0378">Hydrolase</keyword>
<dbReference type="HOGENOM" id="CLU_048013_1_2_4"/>
<dbReference type="RefSeq" id="WP_038501274.1">
    <property type="nucleotide sequence ID" value="NZ_AFWK01000097.1"/>
</dbReference>
<evidence type="ECO:0000256" key="2">
    <source>
        <dbReference type="ARBA" id="ARBA00022801"/>
    </source>
</evidence>
<dbReference type="KEGG" id="bpsi:IX83_08525"/>
<dbReference type="eggNOG" id="COG1443">
    <property type="taxonomic scope" value="Bacteria"/>
</dbReference>
<evidence type="ECO:0000313" key="5">
    <source>
        <dbReference type="Proteomes" id="UP000028945"/>
    </source>
</evidence>
<gene>
    <name evidence="4" type="ORF">IX83_08525</name>
</gene>
<dbReference type="AlphaFoldDB" id="A0A077DJS1"/>
<name>A0A077DJS1_9BURK</name>
<evidence type="ECO:0000259" key="3">
    <source>
        <dbReference type="PROSITE" id="PS51462"/>
    </source>
</evidence>
<dbReference type="PROSITE" id="PS51462">
    <property type="entry name" value="NUDIX"/>
    <property type="match status" value="1"/>
</dbReference>
<feature type="domain" description="Nudix hydrolase" evidence="3">
    <location>
        <begin position="109"/>
        <end position="252"/>
    </location>
</feature>
<reference evidence="4 5" key="1">
    <citation type="journal article" date="2014" name="BMC Genomics">
        <title>A genomic perspective on a new bacterial genus and species from the Alcaligenaceae family, Basilea psittacipulmonis.</title>
        <authorList>
            <person name="Whiteson K.L."/>
            <person name="Hernandez D."/>
            <person name="Lazarevic V."/>
            <person name="Gaia N."/>
            <person name="Farinelli L."/>
            <person name="Francois P."/>
            <person name="Pilo P."/>
            <person name="Frey J."/>
            <person name="Schrenzel J."/>
        </authorList>
    </citation>
    <scope>NUCLEOTIDE SEQUENCE [LARGE SCALE GENOMIC DNA]</scope>
    <source>
        <strain evidence="4 5">DSM 24701</strain>
    </source>
</reference>
<dbReference type="CDD" id="cd03676">
    <property type="entry name" value="NUDIX_Tnr3_like"/>
    <property type="match status" value="1"/>
</dbReference>
<dbReference type="InterPro" id="IPR020084">
    <property type="entry name" value="NUDIX_hydrolase_CS"/>
</dbReference>
<protein>
    <recommendedName>
        <fullName evidence="3">Nudix hydrolase domain-containing protein</fullName>
    </recommendedName>
</protein>
<evidence type="ECO:0000313" key="4">
    <source>
        <dbReference type="EMBL" id="AIL33338.1"/>
    </source>
</evidence>
<organism evidence="4 5">
    <name type="scientific">Basilea psittacipulmonis DSM 24701</name>
    <dbReference type="NCBI Taxonomy" id="1072685"/>
    <lineage>
        <taxon>Bacteria</taxon>
        <taxon>Pseudomonadati</taxon>
        <taxon>Pseudomonadota</taxon>
        <taxon>Betaproteobacteria</taxon>
        <taxon>Burkholderiales</taxon>
        <taxon>Alcaligenaceae</taxon>
        <taxon>Basilea</taxon>
    </lineage>
</organism>
<dbReference type="GO" id="GO:0016787">
    <property type="term" value="F:hydrolase activity"/>
    <property type="evidence" value="ECO:0007669"/>
    <property type="project" value="UniProtKB-KW"/>
</dbReference>